<keyword evidence="3" id="KW-1185">Reference proteome</keyword>
<comment type="caution">
    <text evidence="2">The sequence shown here is derived from an EMBL/GenBank/DDBJ whole genome shotgun (WGS) entry which is preliminary data.</text>
</comment>
<name>A0ABW5PCS3_9BACL</name>
<dbReference type="Pfam" id="PF13472">
    <property type="entry name" value="Lipase_GDSL_2"/>
    <property type="match status" value="1"/>
</dbReference>
<dbReference type="SUPFAM" id="SSF52266">
    <property type="entry name" value="SGNH hydrolase"/>
    <property type="match status" value="1"/>
</dbReference>
<dbReference type="EMBL" id="JBHUME010000005">
    <property type="protein sequence ID" value="MFD2612244.1"/>
    <property type="molecule type" value="Genomic_DNA"/>
</dbReference>
<dbReference type="Gene3D" id="3.40.50.1110">
    <property type="entry name" value="SGNH hydrolase"/>
    <property type="match status" value="1"/>
</dbReference>
<sequence length="217" mass="24865">MATKEQMHYTALGDSLTVGFGSSSGEGFVEKFRRRLEADTGAEIQSHNFGVNGATSLDIAKHVIENQQIQEMLKVSKWITITAGGNDLLRAAEPYFRDGTTDALKKAIHSYRLHLQQLLHFILDLKRGRESFDVFLLTIYNPIPYAEEARIWVRRFNRPLKYLQSPYITVVPVHEAFGLKEEIEGLLCEDYIHPNDSGYRLMEESLFQTYKQVTAKH</sequence>
<dbReference type="InterPro" id="IPR036514">
    <property type="entry name" value="SGNH_hydro_sf"/>
</dbReference>
<dbReference type="InterPro" id="IPR051532">
    <property type="entry name" value="Ester_Hydrolysis_Enzymes"/>
</dbReference>
<evidence type="ECO:0000259" key="1">
    <source>
        <dbReference type="Pfam" id="PF13472"/>
    </source>
</evidence>
<protein>
    <submittedName>
        <fullName evidence="2">GDSL-type esterase/lipase family protein</fullName>
    </submittedName>
</protein>
<dbReference type="RefSeq" id="WP_377601580.1">
    <property type="nucleotide sequence ID" value="NZ_JBHUME010000005.1"/>
</dbReference>
<organism evidence="2 3">
    <name type="scientific">Paenibacillus gansuensis</name>
    <dbReference type="NCBI Taxonomy" id="306542"/>
    <lineage>
        <taxon>Bacteria</taxon>
        <taxon>Bacillati</taxon>
        <taxon>Bacillota</taxon>
        <taxon>Bacilli</taxon>
        <taxon>Bacillales</taxon>
        <taxon>Paenibacillaceae</taxon>
        <taxon>Paenibacillus</taxon>
    </lineage>
</organism>
<feature type="domain" description="SGNH hydrolase-type esterase" evidence="1">
    <location>
        <begin position="11"/>
        <end position="201"/>
    </location>
</feature>
<dbReference type="PANTHER" id="PTHR30383:SF27">
    <property type="entry name" value="SPORE GERMINATION LIPASE LIPC"/>
    <property type="match status" value="1"/>
</dbReference>
<dbReference type="Proteomes" id="UP001597541">
    <property type="component" value="Unassembled WGS sequence"/>
</dbReference>
<evidence type="ECO:0000313" key="3">
    <source>
        <dbReference type="Proteomes" id="UP001597541"/>
    </source>
</evidence>
<dbReference type="PANTHER" id="PTHR30383">
    <property type="entry name" value="THIOESTERASE 1/PROTEASE 1/LYSOPHOSPHOLIPASE L1"/>
    <property type="match status" value="1"/>
</dbReference>
<proteinExistence type="predicted"/>
<dbReference type="InterPro" id="IPR013830">
    <property type="entry name" value="SGNH_hydro"/>
</dbReference>
<accession>A0ABW5PCS3</accession>
<reference evidence="3" key="1">
    <citation type="journal article" date="2019" name="Int. J. Syst. Evol. Microbiol.">
        <title>The Global Catalogue of Microorganisms (GCM) 10K type strain sequencing project: providing services to taxonomists for standard genome sequencing and annotation.</title>
        <authorList>
            <consortium name="The Broad Institute Genomics Platform"/>
            <consortium name="The Broad Institute Genome Sequencing Center for Infectious Disease"/>
            <person name="Wu L."/>
            <person name="Ma J."/>
        </authorList>
    </citation>
    <scope>NUCLEOTIDE SEQUENCE [LARGE SCALE GENOMIC DNA]</scope>
    <source>
        <strain evidence="3">KCTC 3950</strain>
    </source>
</reference>
<evidence type="ECO:0000313" key="2">
    <source>
        <dbReference type="EMBL" id="MFD2612244.1"/>
    </source>
</evidence>
<gene>
    <name evidence="2" type="ORF">ACFSUF_07340</name>
</gene>